<sequence>MQRLVPKGYIKPTWACEKSIDLRQDFGHWARFNS</sequence>
<dbReference type="KEGG" id="mco:MCJ_004260"/>
<dbReference type="HOGENOM" id="CLU_3374705_0_0_14"/>
<evidence type="ECO:0000313" key="2">
    <source>
        <dbReference type="Proteomes" id="UP000001491"/>
    </source>
</evidence>
<accession>C5J6M0</accession>
<name>C5J6M0_MESCH</name>
<dbReference type="Proteomes" id="UP000001491">
    <property type="component" value="Chromosome"/>
</dbReference>
<gene>
    <name evidence="1" type="ordered locus">MCJ_004260</name>
</gene>
<protein>
    <submittedName>
        <fullName evidence="1">Uncharacterized protein</fullName>
    </submittedName>
</protein>
<dbReference type="AlphaFoldDB" id="C5J6M0"/>
<proteinExistence type="predicted"/>
<organism evidence="1 2">
    <name type="scientific">Mesomycoplasma conjunctivae (strain ATCC 25834 / NCTC 10147 / HRC/581)</name>
    <name type="common">Mycoplasma conjunctivae</name>
    <dbReference type="NCBI Taxonomy" id="572263"/>
    <lineage>
        <taxon>Bacteria</taxon>
        <taxon>Bacillati</taxon>
        <taxon>Mycoplasmatota</taxon>
        <taxon>Mycoplasmoidales</taxon>
        <taxon>Metamycoplasmataceae</taxon>
        <taxon>Mesomycoplasma</taxon>
    </lineage>
</organism>
<keyword evidence="2" id="KW-1185">Reference proteome</keyword>
<dbReference type="EMBL" id="FM864216">
    <property type="protein sequence ID" value="CAT05120.1"/>
    <property type="molecule type" value="Genomic_DNA"/>
</dbReference>
<reference evidence="2" key="1">
    <citation type="journal article" date="2009" name="BMC Bioinformatics">
        <title>The Mycoplasma conjunctivae genome sequencing, annotation and analysis.</title>
        <authorList>
            <person name="Calderon-Copete S.P."/>
            <person name="Wigger G."/>
            <person name="Wunderlin C."/>
            <person name="Schmidheini T."/>
            <person name="Frey J."/>
            <person name="Quail M.A."/>
            <person name="Falquet L."/>
        </authorList>
    </citation>
    <scope>NUCLEOTIDE SEQUENCE [LARGE SCALE GENOMIC DNA]</scope>
    <source>
        <strain evidence="2">ATCC 25834 / NCTC 10147 / HRC/581</strain>
    </source>
</reference>
<evidence type="ECO:0000313" key="1">
    <source>
        <dbReference type="EMBL" id="CAT05120.1"/>
    </source>
</evidence>